<evidence type="ECO:0000256" key="1">
    <source>
        <dbReference type="SAM" id="MobiDB-lite"/>
    </source>
</evidence>
<comment type="caution">
    <text evidence="2">The sequence shown here is derived from an EMBL/GenBank/DDBJ whole genome shotgun (WGS) entry which is preliminary data.</text>
</comment>
<evidence type="ECO:0000313" key="2">
    <source>
        <dbReference type="EMBL" id="DAD36891.1"/>
    </source>
</evidence>
<dbReference type="EMBL" id="DUZY01000004">
    <property type="protein sequence ID" value="DAD36891.1"/>
    <property type="molecule type" value="Genomic_DNA"/>
</dbReference>
<feature type="compositionally biased region" description="Acidic residues" evidence="1">
    <location>
        <begin position="52"/>
        <end position="63"/>
    </location>
</feature>
<protein>
    <submittedName>
        <fullName evidence="2">Uncharacterized protein</fullName>
    </submittedName>
</protein>
<keyword evidence="3" id="KW-1185">Reference proteome</keyword>
<dbReference type="AlphaFoldDB" id="A0A822YZL0"/>
<sequence>MVPPAGVAQLRDASPFRRFERGEAAKEAPTRDADTVVTIHTEALNEKKKKEEEEEEEEEEEVSELPGAAVLVIRCRTTDSVWTEMARPTVDGWTSGLRRGRDRETGEWRVQSRRLRVEMME</sequence>
<accession>A0A822YZL0</accession>
<reference evidence="2 3" key="1">
    <citation type="journal article" date="2020" name="Mol. Biol. Evol.">
        <title>Distinct Expression and Methylation Patterns for Genes with Different Fates following a Single Whole-Genome Duplication in Flowering Plants.</title>
        <authorList>
            <person name="Shi T."/>
            <person name="Rahmani R.S."/>
            <person name="Gugger P.F."/>
            <person name="Wang M."/>
            <person name="Li H."/>
            <person name="Zhang Y."/>
            <person name="Li Z."/>
            <person name="Wang Q."/>
            <person name="Van de Peer Y."/>
            <person name="Marchal K."/>
            <person name="Chen J."/>
        </authorList>
    </citation>
    <scope>NUCLEOTIDE SEQUENCE [LARGE SCALE GENOMIC DNA]</scope>
    <source>
        <tissue evidence="2">Leaf</tissue>
    </source>
</reference>
<dbReference type="Proteomes" id="UP000607653">
    <property type="component" value="Unassembled WGS sequence"/>
</dbReference>
<gene>
    <name evidence="2" type="ORF">HUJ06_007532</name>
</gene>
<name>A0A822YZL0_NELNU</name>
<feature type="compositionally biased region" description="Basic and acidic residues" evidence="1">
    <location>
        <begin position="14"/>
        <end position="34"/>
    </location>
</feature>
<evidence type="ECO:0000313" key="3">
    <source>
        <dbReference type="Proteomes" id="UP000607653"/>
    </source>
</evidence>
<feature type="region of interest" description="Disordered" evidence="1">
    <location>
        <begin position="1"/>
        <end position="66"/>
    </location>
</feature>
<proteinExistence type="predicted"/>
<organism evidence="2 3">
    <name type="scientific">Nelumbo nucifera</name>
    <name type="common">Sacred lotus</name>
    <dbReference type="NCBI Taxonomy" id="4432"/>
    <lineage>
        <taxon>Eukaryota</taxon>
        <taxon>Viridiplantae</taxon>
        <taxon>Streptophyta</taxon>
        <taxon>Embryophyta</taxon>
        <taxon>Tracheophyta</taxon>
        <taxon>Spermatophyta</taxon>
        <taxon>Magnoliopsida</taxon>
        <taxon>Proteales</taxon>
        <taxon>Nelumbonaceae</taxon>
        <taxon>Nelumbo</taxon>
    </lineage>
</organism>